<evidence type="ECO:0000313" key="1">
    <source>
        <dbReference type="EMBL" id="MDO2409984.1"/>
    </source>
</evidence>
<dbReference type="RefSeq" id="WP_302244757.1">
    <property type="nucleotide sequence ID" value="NZ_JAULJQ010000010.1"/>
</dbReference>
<dbReference type="NCBIfam" id="TIGR01563">
    <property type="entry name" value="gp16_SPP1"/>
    <property type="match status" value="1"/>
</dbReference>
<proteinExistence type="predicted"/>
<dbReference type="Gene3D" id="2.40.10.270">
    <property type="entry name" value="Bacteriophage SPP1 head-tail adaptor protein"/>
    <property type="match status" value="1"/>
</dbReference>
<reference evidence="1 2" key="1">
    <citation type="submission" date="2023-06" db="EMBL/GenBank/DDBJ databases">
        <title>Campylobacter magnum sp. nov., isolated from cecal contents of domestic pigs (Sus scrofa domesticus).</title>
        <authorList>
            <person name="Papic B."/>
            <person name="Gruntar I."/>
        </authorList>
    </citation>
    <scope>NUCLEOTIDE SEQUENCE [LARGE SCALE GENOMIC DNA]</scope>
    <source>
        <strain evidence="2">34484-21</strain>
    </source>
</reference>
<protein>
    <submittedName>
        <fullName evidence="1">Phage head closure protein</fullName>
    </submittedName>
</protein>
<sequence length="126" mass="14188">MNAGNLKNILHFYTFAEGKNKLGDVRKCAKYLFSAWAQIKDESSSESIEKAKEQSKISVSIKVRYDNRYHAGLIAVYNNNSKTPPANLKDGICYELNSVCDASGNKKELELKATTIEKRDYKCINS</sequence>
<dbReference type="Pfam" id="PF05521">
    <property type="entry name" value="Phage_HCP"/>
    <property type="match status" value="1"/>
</dbReference>
<gene>
    <name evidence="1" type="ORF">Q2362_07795</name>
</gene>
<accession>A0ABT8T8B7</accession>
<dbReference type="Proteomes" id="UP001171111">
    <property type="component" value="Unassembled WGS sequence"/>
</dbReference>
<dbReference type="InterPro" id="IPR008767">
    <property type="entry name" value="Phage_SPP1_head-tail_adaptor"/>
</dbReference>
<dbReference type="EMBL" id="JAULJQ010000010">
    <property type="protein sequence ID" value="MDO2409984.1"/>
    <property type="molecule type" value="Genomic_DNA"/>
</dbReference>
<keyword evidence="2" id="KW-1185">Reference proteome</keyword>
<evidence type="ECO:0000313" key="2">
    <source>
        <dbReference type="Proteomes" id="UP001171111"/>
    </source>
</evidence>
<name>A0ABT8T8B7_9BACT</name>
<organism evidence="1 2">
    <name type="scientific">Campylobacter magnus</name>
    <dbReference type="NCBI Taxonomy" id="3026462"/>
    <lineage>
        <taxon>Bacteria</taxon>
        <taxon>Pseudomonadati</taxon>
        <taxon>Campylobacterota</taxon>
        <taxon>Epsilonproteobacteria</taxon>
        <taxon>Campylobacterales</taxon>
        <taxon>Campylobacteraceae</taxon>
        <taxon>Campylobacter</taxon>
    </lineage>
</organism>
<dbReference type="InterPro" id="IPR038666">
    <property type="entry name" value="SSP1_head-tail_sf"/>
</dbReference>
<comment type="caution">
    <text evidence="1">The sequence shown here is derived from an EMBL/GenBank/DDBJ whole genome shotgun (WGS) entry which is preliminary data.</text>
</comment>